<dbReference type="Gramene" id="mRNA:HanXRQr2_Chr04g0140431">
    <property type="protein sequence ID" value="CDS:HanXRQr2_Chr04g0140431.1"/>
    <property type="gene ID" value="HanXRQr2_Chr04g0140431"/>
</dbReference>
<comment type="caution">
    <text evidence="1">The sequence shown here is derived from an EMBL/GenBank/DDBJ whole genome shotgun (WGS) entry which is preliminary data.</text>
</comment>
<dbReference type="AlphaFoldDB" id="A0A9K3J395"/>
<sequence length="59" mass="6734">MMKGYEVTAHIKKPVKSLHQFSGSSNLQLPPLRKRGVNPFGILRSPSWRYIQPFSILVP</sequence>
<evidence type="ECO:0000313" key="2">
    <source>
        <dbReference type="Proteomes" id="UP000215914"/>
    </source>
</evidence>
<dbReference type="EMBL" id="MNCJ02000319">
    <property type="protein sequence ID" value="KAF5808003.1"/>
    <property type="molecule type" value="Genomic_DNA"/>
</dbReference>
<organism evidence="1 2">
    <name type="scientific">Helianthus annuus</name>
    <name type="common">Common sunflower</name>
    <dbReference type="NCBI Taxonomy" id="4232"/>
    <lineage>
        <taxon>Eukaryota</taxon>
        <taxon>Viridiplantae</taxon>
        <taxon>Streptophyta</taxon>
        <taxon>Embryophyta</taxon>
        <taxon>Tracheophyta</taxon>
        <taxon>Spermatophyta</taxon>
        <taxon>Magnoliopsida</taxon>
        <taxon>eudicotyledons</taxon>
        <taxon>Gunneridae</taxon>
        <taxon>Pentapetalae</taxon>
        <taxon>asterids</taxon>
        <taxon>campanulids</taxon>
        <taxon>Asterales</taxon>
        <taxon>Asteraceae</taxon>
        <taxon>Asteroideae</taxon>
        <taxon>Heliantheae alliance</taxon>
        <taxon>Heliantheae</taxon>
        <taxon>Helianthus</taxon>
    </lineage>
</organism>
<dbReference type="Proteomes" id="UP000215914">
    <property type="component" value="Unassembled WGS sequence"/>
</dbReference>
<accession>A0A9K3J395</accession>
<protein>
    <submittedName>
        <fullName evidence="1">Uncharacterized protein</fullName>
    </submittedName>
</protein>
<name>A0A9K3J395_HELAN</name>
<keyword evidence="2" id="KW-1185">Reference proteome</keyword>
<reference evidence="1" key="1">
    <citation type="journal article" date="2017" name="Nature">
        <title>The sunflower genome provides insights into oil metabolism, flowering and Asterid evolution.</title>
        <authorList>
            <person name="Badouin H."/>
            <person name="Gouzy J."/>
            <person name="Grassa C.J."/>
            <person name="Murat F."/>
            <person name="Staton S.E."/>
            <person name="Cottret L."/>
            <person name="Lelandais-Briere C."/>
            <person name="Owens G.L."/>
            <person name="Carrere S."/>
            <person name="Mayjonade B."/>
            <person name="Legrand L."/>
            <person name="Gill N."/>
            <person name="Kane N.C."/>
            <person name="Bowers J.E."/>
            <person name="Hubner S."/>
            <person name="Bellec A."/>
            <person name="Berard A."/>
            <person name="Berges H."/>
            <person name="Blanchet N."/>
            <person name="Boniface M.C."/>
            <person name="Brunel D."/>
            <person name="Catrice O."/>
            <person name="Chaidir N."/>
            <person name="Claudel C."/>
            <person name="Donnadieu C."/>
            <person name="Faraut T."/>
            <person name="Fievet G."/>
            <person name="Helmstetter N."/>
            <person name="King M."/>
            <person name="Knapp S.J."/>
            <person name="Lai Z."/>
            <person name="Le Paslier M.C."/>
            <person name="Lippi Y."/>
            <person name="Lorenzon L."/>
            <person name="Mandel J.R."/>
            <person name="Marage G."/>
            <person name="Marchand G."/>
            <person name="Marquand E."/>
            <person name="Bret-Mestries E."/>
            <person name="Morien E."/>
            <person name="Nambeesan S."/>
            <person name="Nguyen T."/>
            <person name="Pegot-Espagnet P."/>
            <person name="Pouilly N."/>
            <person name="Raftis F."/>
            <person name="Sallet E."/>
            <person name="Schiex T."/>
            <person name="Thomas J."/>
            <person name="Vandecasteele C."/>
            <person name="Vares D."/>
            <person name="Vear F."/>
            <person name="Vautrin S."/>
            <person name="Crespi M."/>
            <person name="Mangin B."/>
            <person name="Burke J.M."/>
            <person name="Salse J."/>
            <person name="Munos S."/>
            <person name="Vincourt P."/>
            <person name="Rieseberg L.H."/>
            <person name="Langlade N.B."/>
        </authorList>
    </citation>
    <scope>NUCLEOTIDE SEQUENCE</scope>
    <source>
        <tissue evidence="1">Leaves</tissue>
    </source>
</reference>
<reference evidence="1" key="2">
    <citation type="submission" date="2020-06" db="EMBL/GenBank/DDBJ databases">
        <title>Helianthus annuus Genome sequencing and assembly Release 2.</title>
        <authorList>
            <person name="Gouzy J."/>
            <person name="Langlade N."/>
            <person name="Munos S."/>
        </authorList>
    </citation>
    <scope>NUCLEOTIDE SEQUENCE</scope>
    <source>
        <tissue evidence="1">Leaves</tissue>
    </source>
</reference>
<evidence type="ECO:0000313" key="1">
    <source>
        <dbReference type="EMBL" id="KAF5808003.1"/>
    </source>
</evidence>
<gene>
    <name evidence="1" type="ORF">HanXRQr2_Chr04g0140431</name>
</gene>
<proteinExistence type="predicted"/>